<dbReference type="OrthoDB" id="1925974at2759"/>
<name>A0A8X7WHE3_BRACI</name>
<sequence length="83" mass="9661">MTAEEAAERSLRLAERRIAELLNRIEHQYRQLEEAESSERKRRKVRYLWCWPLWRSPAAAASAVTGTESSSRISNRALLRYGA</sequence>
<keyword evidence="3" id="KW-1185">Reference proteome</keyword>
<keyword evidence="1" id="KW-0175">Coiled coil</keyword>
<dbReference type="AlphaFoldDB" id="A0A8X7WHE3"/>
<dbReference type="InterPro" id="IPR040300">
    <property type="entry name" value="At3g49055-like"/>
</dbReference>
<evidence type="ECO:0000256" key="1">
    <source>
        <dbReference type="SAM" id="Coils"/>
    </source>
</evidence>
<feature type="coiled-coil region" evidence="1">
    <location>
        <begin position="4"/>
        <end position="42"/>
    </location>
</feature>
<organism evidence="2 3">
    <name type="scientific">Brassica carinata</name>
    <name type="common">Ethiopian mustard</name>
    <name type="synonym">Abyssinian cabbage</name>
    <dbReference type="NCBI Taxonomy" id="52824"/>
    <lineage>
        <taxon>Eukaryota</taxon>
        <taxon>Viridiplantae</taxon>
        <taxon>Streptophyta</taxon>
        <taxon>Embryophyta</taxon>
        <taxon>Tracheophyta</taxon>
        <taxon>Spermatophyta</taxon>
        <taxon>Magnoliopsida</taxon>
        <taxon>eudicotyledons</taxon>
        <taxon>Gunneridae</taxon>
        <taxon>Pentapetalae</taxon>
        <taxon>rosids</taxon>
        <taxon>malvids</taxon>
        <taxon>Brassicales</taxon>
        <taxon>Brassicaceae</taxon>
        <taxon>Brassiceae</taxon>
        <taxon>Brassica</taxon>
    </lineage>
</organism>
<accession>A0A8X7WHE3</accession>
<dbReference type="PANTHER" id="PTHR34937">
    <property type="entry name" value="OS08G0559800 PROTEIN"/>
    <property type="match status" value="1"/>
</dbReference>
<dbReference type="PANTHER" id="PTHR34937:SF2">
    <property type="entry name" value="OS08G0559800 PROTEIN"/>
    <property type="match status" value="1"/>
</dbReference>
<comment type="caution">
    <text evidence="2">The sequence shown here is derived from an EMBL/GenBank/DDBJ whole genome shotgun (WGS) entry which is preliminary data.</text>
</comment>
<gene>
    <name evidence="2" type="ORF">Bca52824_000756</name>
</gene>
<evidence type="ECO:0000313" key="3">
    <source>
        <dbReference type="Proteomes" id="UP000886595"/>
    </source>
</evidence>
<dbReference type="Proteomes" id="UP000886595">
    <property type="component" value="Unassembled WGS sequence"/>
</dbReference>
<reference evidence="2 3" key="1">
    <citation type="submission" date="2020-02" db="EMBL/GenBank/DDBJ databases">
        <authorList>
            <person name="Ma Q."/>
            <person name="Huang Y."/>
            <person name="Song X."/>
            <person name="Pei D."/>
        </authorList>
    </citation>
    <scope>NUCLEOTIDE SEQUENCE [LARGE SCALE GENOMIC DNA]</scope>
    <source>
        <strain evidence="2">Sxm20200214</strain>
        <tissue evidence="2">Leaf</tissue>
    </source>
</reference>
<proteinExistence type="predicted"/>
<protein>
    <submittedName>
        <fullName evidence="2">Uncharacterized protein</fullName>
    </submittedName>
</protein>
<dbReference type="EMBL" id="JAAMPC010000001">
    <property type="protein sequence ID" value="KAG2329576.1"/>
    <property type="molecule type" value="Genomic_DNA"/>
</dbReference>
<evidence type="ECO:0000313" key="2">
    <source>
        <dbReference type="EMBL" id="KAG2329576.1"/>
    </source>
</evidence>